<dbReference type="GO" id="GO:0042602">
    <property type="term" value="F:riboflavin reductase (NADPH) activity"/>
    <property type="evidence" value="ECO:0007669"/>
    <property type="project" value="TreeGrafter"/>
</dbReference>
<dbReference type="Gene3D" id="2.30.110.10">
    <property type="entry name" value="Electron Transport, Fmn-binding Protein, Chain A"/>
    <property type="match status" value="1"/>
</dbReference>
<protein>
    <submittedName>
        <fullName evidence="3">Flavin reductase family protein</fullName>
    </submittedName>
</protein>
<organism evidence="3 4">
    <name type="scientific">Brucella anthropi</name>
    <name type="common">Ochrobactrum anthropi</name>
    <dbReference type="NCBI Taxonomy" id="529"/>
    <lineage>
        <taxon>Bacteria</taxon>
        <taxon>Pseudomonadati</taxon>
        <taxon>Pseudomonadota</taxon>
        <taxon>Alphaproteobacteria</taxon>
        <taxon>Hyphomicrobiales</taxon>
        <taxon>Brucellaceae</taxon>
        <taxon>Brucella/Ochrobactrum group</taxon>
        <taxon>Brucella</taxon>
    </lineage>
</organism>
<dbReference type="InterPro" id="IPR012349">
    <property type="entry name" value="Split_barrel_FMN-bd"/>
</dbReference>
<keyword evidence="1" id="KW-0560">Oxidoreductase</keyword>
<dbReference type="PANTHER" id="PTHR30466:SF1">
    <property type="entry name" value="FMN REDUCTASE (NADH) RUTF"/>
    <property type="match status" value="1"/>
</dbReference>
<dbReference type="InterPro" id="IPR002563">
    <property type="entry name" value="Flavin_Rdtase-like_dom"/>
</dbReference>
<dbReference type="Proteomes" id="UP000441102">
    <property type="component" value="Unassembled WGS sequence"/>
</dbReference>
<dbReference type="SUPFAM" id="SSF50475">
    <property type="entry name" value="FMN-binding split barrel"/>
    <property type="match status" value="1"/>
</dbReference>
<feature type="domain" description="Flavin reductase like" evidence="2">
    <location>
        <begin position="25"/>
        <end position="168"/>
    </location>
</feature>
<reference evidence="3 4" key="1">
    <citation type="submission" date="2019-09" db="EMBL/GenBank/DDBJ databases">
        <title>Taxonomic organization of the family Brucellaceae based on a phylogenomic approach.</title>
        <authorList>
            <person name="Leclercq S."/>
            <person name="Cloeckaert A."/>
            <person name="Zygmunt M.S."/>
        </authorList>
    </citation>
    <scope>NUCLEOTIDE SEQUENCE [LARGE SCALE GENOMIC DNA]</scope>
    <source>
        <strain evidence="3 4">CCUG 34461</strain>
    </source>
</reference>
<name>A0A6I0DH08_BRUAN</name>
<gene>
    <name evidence="3" type="ORF">F9L06_24960</name>
</gene>
<evidence type="ECO:0000259" key="2">
    <source>
        <dbReference type="SMART" id="SM00903"/>
    </source>
</evidence>
<dbReference type="InterPro" id="IPR050268">
    <property type="entry name" value="NADH-dep_flavin_reductase"/>
</dbReference>
<dbReference type="GO" id="GO:0010181">
    <property type="term" value="F:FMN binding"/>
    <property type="evidence" value="ECO:0007669"/>
    <property type="project" value="InterPro"/>
</dbReference>
<dbReference type="RefSeq" id="WP_151577151.1">
    <property type="nucleotide sequence ID" value="NZ_WBWX01000019.1"/>
</dbReference>
<dbReference type="SMART" id="SM00903">
    <property type="entry name" value="Flavin_Reduct"/>
    <property type="match status" value="1"/>
</dbReference>
<dbReference type="AlphaFoldDB" id="A0A6I0DH08"/>
<dbReference type="PANTHER" id="PTHR30466">
    <property type="entry name" value="FLAVIN REDUCTASE"/>
    <property type="match status" value="1"/>
</dbReference>
<evidence type="ECO:0000313" key="4">
    <source>
        <dbReference type="Proteomes" id="UP000441102"/>
    </source>
</evidence>
<dbReference type="Pfam" id="PF01613">
    <property type="entry name" value="Flavin_Reduct"/>
    <property type="match status" value="1"/>
</dbReference>
<evidence type="ECO:0000256" key="1">
    <source>
        <dbReference type="ARBA" id="ARBA00023002"/>
    </source>
</evidence>
<proteinExistence type="predicted"/>
<comment type="caution">
    <text evidence="3">The sequence shown here is derived from an EMBL/GenBank/DDBJ whole genome shotgun (WGS) entry which is preliminary data.</text>
</comment>
<sequence length="177" mass="18477">MTLQTIVQDKDAFDPTDKTRFRKVAGHLAAGVAVITSIDGNGGKLGLTLTSVTSLSLDPPLFLACLADSSETLGGVLASGGFCINYLSSDQRAISDVFATKSPNKFAKVDHAIRPSGQIEITGALAVIECSLEQRIKAGDHSIILGRPLAMRGGDGDPLIHFRGGYREIGGPLTASP</sequence>
<evidence type="ECO:0000313" key="3">
    <source>
        <dbReference type="EMBL" id="KAB2790324.1"/>
    </source>
</evidence>
<accession>A0A6I0DH08</accession>
<dbReference type="EMBL" id="WBWX01000019">
    <property type="protein sequence ID" value="KAB2790324.1"/>
    <property type="molecule type" value="Genomic_DNA"/>
</dbReference>